<evidence type="ECO:0000313" key="2">
    <source>
        <dbReference type="EMBL" id="BAU23806.1"/>
    </source>
</evidence>
<evidence type="ECO:0000313" key="3">
    <source>
        <dbReference type="Proteomes" id="UP000068196"/>
    </source>
</evidence>
<proteinExistence type="predicted"/>
<keyword evidence="1" id="KW-1133">Transmembrane helix</keyword>
<reference evidence="3" key="2">
    <citation type="journal article" date="2016" name="Int. J. Syst. Evol. Microbiol.">
        <title>Caldimicrobium thiodismutans sp. nov., a sulfur-disproportionating bacterium isolated from a hot spring.</title>
        <authorList>
            <person name="Kojima H."/>
            <person name="Umezawa K."/>
            <person name="Fukui M."/>
        </authorList>
    </citation>
    <scope>NUCLEOTIDE SEQUENCE [LARGE SCALE GENOMIC DNA]</scope>
    <source>
        <strain evidence="3">TF1</strain>
    </source>
</reference>
<feature type="transmembrane region" description="Helical" evidence="1">
    <location>
        <begin position="24"/>
        <end position="42"/>
    </location>
</feature>
<keyword evidence="3" id="KW-1185">Reference proteome</keyword>
<dbReference type="EMBL" id="AP014945">
    <property type="protein sequence ID" value="BAU23806.1"/>
    <property type="molecule type" value="Genomic_DNA"/>
</dbReference>
<organism evidence="2 3">
    <name type="scientific">Caldimicrobium thiodismutans</name>
    <dbReference type="NCBI Taxonomy" id="1653476"/>
    <lineage>
        <taxon>Bacteria</taxon>
        <taxon>Pseudomonadati</taxon>
        <taxon>Thermodesulfobacteriota</taxon>
        <taxon>Thermodesulfobacteria</taxon>
        <taxon>Thermodesulfobacteriales</taxon>
        <taxon>Thermodesulfobacteriaceae</taxon>
        <taxon>Caldimicrobium</taxon>
    </lineage>
</organism>
<dbReference type="PATRIC" id="fig|1653476.3.peg.1495"/>
<gene>
    <name evidence="2" type="ORF">THC_1441</name>
</gene>
<reference evidence="2 3" key="1">
    <citation type="journal article" date="2016" name="Int. J. Syst. Evol. Microbiol.">
        <title>Caldimicrobium thiodismutans sp. nov., a sulfur-disproportionating bacterium isolated from a hot spring, and emended description of the genus Caldimicrobium.</title>
        <authorList>
            <person name="Kojima H."/>
            <person name="Umezawa K."/>
            <person name="Fukui M."/>
        </authorList>
    </citation>
    <scope>NUCLEOTIDE SEQUENCE [LARGE SCALE GENOMIC DNA]</scope>
    <source>
        <strain evidence="2 3">TF1</strain>
    </source>
</reference>
<accession>A0A0U5AYP4</accession>
<sequence length="47" mass="5736">MSEKQSLWKRYKRFVFTYLRESPWYLWILRITGAILIAYILIKGLGL</sequence>
<protein>
    <submittedName>
        <fullName evidence="2">Uncharacterized protein</fullName>
    </submittedName>
</protein>
<dbReference type="RefSeq" id="WP_153303653.1">
    <property type="nucleotide sequence ID" value="NZ_AP014945.1"/>
</dbReference>
<dbReference type="Proteomes" id="UP000068196">
    <property type="component" value="Chromosome"/>
</dbReference>
<keyword evidence="1" id="KW-0812">Transmembrane</keyword>
<dbReference type="STRING" id="1653476.THC_1441"/>
<name>A0A0U5AYP4_9BACT</name>
<keyword evidence="1" id="KW-0472">Membrane</keyword>
<dbReference type="KEGG" id="cthi:THC_1441"/>
<dbReference type="AlphaFoldDB" id="A0A0U5AYP4"/>
<evidence type="ECO:0000256" key="1">
    <source>
        <dbReference type="SAM" id="Phobius"/>
    </source>
</evidence>